<protein>
    <submittedName>
        <fullName evidence="3">Uncharacterized protein</fullName>
    </submittedName>
</protein>
<evidence type="ECO:0000256" key="2">
    <source>
        <dbReference type="SAM" id="Phobius"/>
    </source>
</evidence>
<accession>A0A0C2YDY6</accession>
<keyword evidence="2" id="KW-0812">Transmembrane</keyword>
<feature type="region of interest" description="Disordered" evidence="1">
    <location>
        <begin position="1"/>
        <end position="20"/>
    </location>
</feature>
<comment type="caution">
    <text evidence="3">The sequence shown here is derived from an EMBL/GenBank/DDBJ whole genome shotgun (WGS) entry which is preliminary data.</text>
</comment>
<evidence type="ECO:0000313" key="3">
    <source>
        <dbReference type="EMBL" id="KIL97919.1"/>
    </source>
</evidence>
<proteinExistence type="predicted"/>
<feature type="transmembrane region" description="Helical" evidence="2">
    <location>
        <begin position="34"/>
        <end position="54"/>
    </location>
</feature>
<organism evidence="3 4">
    <name type="scientific">Paramagnetospirillum magnetotacticum MS-1</name>
    <dbReference type="NCBI Taxonomy" id="272627"/>
    <lineage>
        <taxon>Bacteria</taxon>
        <taxon>Pseudomonadati</taxon>
        <taxon>Pseudomonadota</taxon>
        <taxon>Alphaproteobacteria</taxon>
        <taxon>Rhodospirillales</taxon>
        <taxon>Magnetospirillaceae</taxon>
        <taxon>Paramagnetospirillum</taxon>
    </lineage>
</organism>
<name>A0A0C2YDY6_PARME</name>
<reference evidence="3 4" key="1">
    <citation type="submission" date="2015-01" db="EMBL/GenBank/DDBJ databases">
        <title>Genome Sequence of Magnetospirillum magnetotacticum Strain MS-1.</title>
        <authorList>
            <person name="Marinov G.K."/>
            <person name="Smalley M.D."/>
            <person name="DeSalvo G."/>
        </authorList>
    </citation>
    <scope>NUCLEOTIDE SEQUENCE [LARGE SCALE GENOMIC DNA]</scope>
    <source>
        <strain evidence="3 4">MS-1</strain>
    </source>
</reference>
<keyword evidence="4" id="KW-1185">Reference proteome</keyword>
<keyword evidence="2" id="KW-1133">Transmembrane helix</keyword>
<dbReference type="AlphaFoldDB" id="A0A0C2YDY6"/>
<evidence type="ECO:0000313" key="4">
    <source>
        <dbReference type="Proteomes" id="UP000031971"/>
    </source>
</evidence>
<dbReference type="EMBL" id="JXSL01000030">
    <property type="protein sequence ID" value="KIL97919.1"/>
    <property type="molecule type" value="Genomic_DNA"/>
</dbReference>
<gene>
    <name evidence="3" type="ORF">CCC_00980</name>
</gene>
<dbReference type="RefSeq" id="WP_009870226.1">
    <property type="nucleotide sequence ID" value="NZ_JXSL01000030.1"/>
</dbReference>
<dbReference type="STRING" id="272627.CCC_00980"/>
<dbReference type="Proteomes" id="UP000031971">
    <property type="component" value="Unassembled WGS sequence"/>
</dbReference>
<keyword evidence="2" id="KW-0472">Membrane</keyword>
<evidence type="ECO:0000256" key="1">
    <source>
        <dbReference type="SAM" id="MobiDB-lite"/>
    </source>
</evidence>
<sequence length="55" mass="6200">MSDEHHQPAPPPTGRRYKAWEHSSPEEVAFSRKIFYGMMIALAILLGALTYGALR</sequence>